<keyword evidence="8" id="KW-1185">Reference proteome</keyword>
<dbReference type="EnsemblPlants" id="TraesCS6D02G344800.1">
    <property type="protein sequence ID" value="TraesCS6D02G344800.1.cds1"/>
    <property type="gene ID" value="TraesCS6D02G344800"/>
</dbReference>
<keyword evidence="3" id="KW-0789">Thiol protease inhibitor</keyword>
<evidence type="ECO:0000313" key="7">
    <source>
        <dbReference type="EnsemblPlants" id="TraesCS6D02G344800.1.cds1"/>
    </source>
</evidence>
<dbReference type="Gramene" id="TraesRN6D0100845400.1">
    <property type="protein sequence ID" value="TraesRN6D0100845400.1"/>
    <property type="gene ID" value="TraesRN6D0100845400"/>
</dbReference>
<dbReference type="Gramene" id="TraesSTA6D03G03776440.1">
    <property type="protein sequence ID" value="TraesSTA6D03G03776440.1.CDS1"/>
    <property type="gene ID" value="TraesSTA6D03G03776440"/>
</dbReference>
<dbReference type="Gramene" id="TraesARI6D03G03747750.1">
    <property type="protein sequence ID" value="TraesARI6D03G03747750.1.CDS1"/>
    <property type="gene ID" value="TraesARI6D03G03747750"/>
</dbReference>
<evidence type="ECO:0000256" key="5">
    <source>
        <dbReference type="SAM" id="SignalP"/>
    </source>
</evidence>
<dbReference type="Pfam" id="PF16845">
    <property type="entry name" value="SQAPI"/>
    <property type="match status" value="1"/>
</dbReference>
<dbReference type="InterPro" id="IPR046350">
    <property type="entry name" value="Cystatin_sf"/>
</dbReference>
<dbReference type="Proteomes" id="UP000019116">
    <property type="component" value="Chromosome 6D"/>
</dbReference>
<dbReference type="Gramene" id="TraesNOR6D03G03823990.1">
    <property type="protein sequence ID" value="TraesNOR6D03G03823990.1.CDS1"/>
    <property type="gene ID" value="TraesNOR6D03G03823990"/>
</dbReference>
<reference evidence="7" key="2">
    <citation type="submission" date="2018-10" db="UniProtKB">
        <authorList>
            <consortium name="EnsemblPlants"/>
        </authorList>
    </citation>
    <scope>IDENTIFICATION</scope>
</reference>
<dbReference type="Gramene" id="TraesJUL6D03G03816460.1">
    <property type="protein sequence ID" value="TraesJUL6D03G03816460.1.CDS1"/>
    <property type="gene ID" value="TraesJUL6D03G03816460"/>
</dbReference>
<dbReference type="GO" id="GO:0006952">
    <property type="term" value="P:defense response"/>
    <property type="evidence" value="ECO:0007669"/>
    <property type="project" value="UniProtKB-KW"/>
</dbReference>
<dbReference type="OMA" id="TMVYEED"/>
<evidence type="ECO:0000256" key="2">
    <source>
        <dbReference type="ARBA" id="ARBA00022690"/>
    </source>
</evidence>
<protein>
    <submittedName>
        <fullName evidence="7">Cysteine proteinase inhibitor</fullName>
    </submittedName>
</protein>
<keyword evidence="4" id="KW-0611">Plant defense</keyword>
<keyword evidence="2" id="KW-0646">Protease inhibitor</keyword>
<dbReference type="CDD" id="cd00042">
    <property type="entry name" value="CY"/>
    <property type="match status" value="1"/>
</dbReference>
<comment type="similarity">
    <text evidence="1">Belongs to the cystatin family. Phytocystatin subfamily.</text>
</comment>
<dbReference type="Gramene" id="TraesCS6D03G0799100.1">
    <property type="protein sequence ID" value="TraesCS6D03G0799100.1.CDS1"/>
    <property type="gene ID" value="TraesCS6D03G0799100"/>
</dbReference>
<keyword evidence="5" id="KW-0732">Signal</keyword>
<dbReference type="RefSeq" id="XP_044422018.1">
    <property type="nucleotide sequence ID" value="XM_044566083.1"/>
</dbReference>
<evidence type="ECO:0000259" key="6">
    <source>
        <dbReference type="Pfam" id="PF16845"/>
    </source>
</evidence>
<reference evidence="7" key="1">
    <citation type="submission" date="2018-08" db="EMBL/GenBank/DDBJ databases">
        <authorList>
            <person name="Rossello M."/>
        </authorList>
    </citation>
    <scope>NUCLEOTIDE SEQUENCE [LARGE SCALE GENOMIC DNA]</scope>
    <source>
        <strain evidence="7">cv. Chinese Spring</strain>
    </source>
</reference>
<accession>A0A3B6QN49</accession>
<dbReference type="OrthoDB" id="664987at2759"/>
<dbReference type="Gramene" id="TraesLAC6D03G03733910.1">
    <property type="protein sequence ID" value="TraesLAC6D03G03733910.1.CDS1"/>
    <property type="gene ID" value="TraesLAC6D03G03733910"/>
</dbReference>
<dbReference type="Gramene" id="TraesPARA_EIv1.0_2134490.1">
    <property type="protein sequence ID" value="TraesPARA_EIv1.0_2134490.1.CDS1"/>
    <property type="gene ID" value="TraesPARA_EIv1.0_2134490"/>
</dbReference>
<dbReference type="Gramene" id="TraesRN6D0100845300.1">
    <property type="protein sequence ID" value="TraesRN6D0100845300.1"/>
    <property type="gene ID" value="TraesRN6D0100845300"/>
</dbReference>
<proteinExistence type="inferred from homology"/>
<evidence type="ECO:0000313" key="8">
    <source>
        <dbReference type="Proteomes" id="UP000019116"/>
    </source>
</evidence>
<dbReference type="InterPro" id="IPR027214">
    <property type="entry name" value="Cystatin"/>
</dbReference>
<dbReference type="Gramene" id="TraesLDM6D03G03788100.1">
    <property type="protein sequence ID" value="TraesLDM6D03G03788100.1.CDS1"/>
    <property type="gene ID" value="TraesLDM6D03G03788100"/>
</dbReference>
<dbReference type="Gramene" id="TraesCLE_scaffold_024819_01G000100.1">
    <property type="protein sequence ID" value="TraesCLE_scaffold_024819_01G000100.1"/>
    <property type="gene ID" value="TraesCLE_scaffold_024819_01G000100"/>
</dbReference>
<dbReference type="Gramene" id="TraesCAD_scaffold_143015_01G000100.1">
    <property type="protein sequence ID" value="TraesCAD_scaffold_143015_01G000100.1"/>
    <property type="gene ID" value="TraesCAD_scaffold_143015_01G000100"/>
</dbReference>
<feature type="domain" description="Cystatin" evidence="6">
    <location>
        <begin position="34"/>
        <end position="105"/>
    </location>
</feature>
<organism evidence="7">
    <name type="scientific">Triticum aestivum</name>
    <name type="common">Wheat</name>
    <dbReference type="NCBI Taxonomy" id="4565"/>
    <lineage>
        <taxon>Eukaryota</taxon>
        <taxon>Viridiplantae</taxon>
        <taxon>Streptophyta</taxon>
        <taxon>Embryophyta</taxon>
        <taxon>Tracheophyta</taxon>
        <taxon>Spermatophyta</taxon>
        <taxon>Magnoliopsida</taxon>
        <taxon>Liliopsida</taxon>
        <taxon>Poales</taxon>
        <taxon>Poaceae</taxon>
        <taxon>BOP clade</taxon>
        <taxon>Pooideae</taxon>
        <taxon>Triticodae</taxon>
        <taxon>Triticeae</taxon>
        <taxon>Triticinae</taxon>
        <taxon>Triticum</taxon>
    </lineage>
</organism>
<dbReference type="STRING" id="4565.A0A3B6QN49"/>
<dbReference type="Gramene" id="TraesSYM6D03G03731170.1">
    <property type="protein sequence ID" value="TraesSYM6D03G03731170.1.CDS1"/>
    <property type="gene ID" value="TraesSYM6D03G03731170"/>
</dbReference>
<dbReference type="GO" id="GO:0004869">
    <property type="term" value="F:cysteine-type endopeptidase inhibitor activity"/>
    <property type="evidence" value="ECO:0007669"/>
    <property type="project" value="UniProtKB-KW"/>
</dbReference>
<dbReference type="Gramene" id="TraesJAG6D03G03766060.1">
    <property type="protein sequence ID" value="TraesJAG6D03G03766060.1.CDS1"/>
    <property type="gene ID" value="TraesJAG6D03G03766060"/>
</dbReference>
<dbReference type="InterPro" id="IPR000010">
    <property type="entry name" value="Cystatin_dom"/>
</dbReference>
<dbReference type="AlphaFoldDB" id="A0A3B6QN49"/>
<feature type="signal peptide" evidence="5">
    <location>
        <begin position="1"/>
        <end position="25"/>
    </location>
</feature>
<dbReference type="PANTHER" id="PTHR47116">
    <property type="entry name" value="PHLOEM FILAMENT PROTEIN"/>
    <property type="match status" value="1"/>
</dbReference>
<dbReference type="KEGG" id="taes:123146449"/>
<evidence type="ECO:0000256" key="3">
    <source>
        <dbReference type="ARBA" id="ARBA00022704"/>
    </source>
</evidence>
<dbReference type="Gramene" id="TraesMAC6D03G03781500.1">
    <property type="protein sequence ID" value="TraesMAC6D03G03781500.1.CDS1"/>
    <property type="gene ID" value="TraesMAC6D03G03781500"/>
</dbReference>
<sequence length="121" mass="12766">MRSSSFLLLLLLAGAAILYTPTAAAAPDGEWQPIPNVADPHVQGLGKCAVDEQNKVTNCGLRFAKVVSGKVQNTGVTTYLLDVDALRLDGSHKIYQVEVIDHNSSGSSTSTCKLVSFGTTC</sequence>
<dbReference type="SMR" id="A0A3B6QN49"/>
<gene>
    <name evidence="7" type="primary">LOC123146449</name>
</gene>
<dbReference type="Gramene" id="TraesROB_scaffold_165217_01G000100.1">
    <property type="protein sequence ID" value="TraesROB_scaffold_165217_01G000100.1"/>
    <property type="gene ID" value="TraesROB_scaffold_165217_01G000100"/>
</dbReference>
<dbReference type="SUPFAM" id="SSF54403">
    <property type="entry name" value="Cystatin/monellin"/>
    <property type="match status" value="1"/>
</dbReference>
<dbReference type="Gramene" id="TraesCS6D02G344800.1">
    <property type="protein sequence ID" value="TraesCS6D02G344800.1.cds1"/>
    <property type="gene ID" value="TraesCS6D02G344800"/>
</dbReference>
<evidence type="ECO:0000256" key="1">
    <source>
        <dbReference type="ARBA" id="ARBA00007233"/>
    </source>
</evidence>
<feature type="chain" id="PRO_5043179674" evidence="5">
    <location>
        <begin position="26"/>
        <end position="121"/>
    </location>
</feature>
<dbReference type="GeneID" id="123146449"/>
<evidence type="ECO:0000256" key="4">
    <source>
        <dbReference type="ARBA" id="ARBA00022821"/>
    </source>
</evidence>
<dbReference type="Gene3D" id="3.10.450.10">
    <property type="match status" value="1"/>
</dbReference>
<name>A0A3B6QN49_WHEAT</name>